<comment type="caution">
    <text evidence="3">The sequence shown here is derived from an EMBL/GenBank/DDBJ whole genome shotgun (WGS) entry which is preliminary data.</text>
</comment>
<proteinExistence type="predicted"/>
<dbReference type="HOGENOM" id="CLU_023099_0_0_10"/>
<gene>
    <name evidence="3" type="ORF">HMPREF9449_00784</name>
</gene>
<dbReference type="eggNOG" id="COG1470">
    <property type="taxonomic scope" value="Bacteria"/>
</dbReference>
<reference evidence="3 4" key="1">
    <citation type="submission" date="2012-01" db="EMBL/GenBank/DDBJ databases">
        <title>The Genome Sequence of Odoribacter laneus YIT 12061.</title>
        <authorList>
            <consortium name="The Broad Institute Genome Sequencing Platform"/>
            <person name="Earl A."/>
            <person name="Ward D."/>
            <person name="Feldgarden M."/>
            <person name="Gevers D."/>
            <person name="Morotomi M."/>
            <person name="Young S.K."/>
            <person name="Zeng Q."/>
            <person name="Gargeya S."/>
            <person name="Fitzgerald M."/>
            <person name="Haas B."/>
            <person name="Abouelleil A."/>
            <person name="Alvarado L."/>
            <person name="Arachchi H.M."/>
            <person name="Berlin A."/>
            <person name="Chapman S.B."/>
            <person name="Gearin G."/>
            <person name="Goldberg J."/>
            <person name="Griggs A."/>
            <person name="Gujja S."/>
            <person name="Hansen M."/>
            <person name="Heiman D."/>
            <person name="Howarth C."/>
            <person name="Larimer J."/>
            <person name="Lui A."/>
            <person name="MacDonald P.J.P."/>
            <person name="McCowen C."/>
            <person name="Montmayeur A."/>
            <person name="Murphy C."/>
            <person name="Neiman D."/>
            <person name="Pearson M."/>
            <person name="Priest M."/>
            <person name="Roberts A."/>
            <person name="Saif S."/>
            <person name="Shea T."/>
            <person name="Sisk P."/>
            <person name="Stolte C."/>
            <person name="Sykes S."/>
            <person name="Wortman J."/>
            <person name="Nusbaum C."/>
            <person name="Birren B."/>
        </authorList>
    </citation>
    <scope>NUCLEOTIDE SEQUENCE [LARGE SCALE GENOMIC DNA]</scope>
    <source>
        <strain evidence="3 4">YIT 12061</strain>
    </source>
</reference>
<evidence type="ECO:0000256" key="1">
    <source>
        <dbReference type="SAM" id="SignalP"/>
    </source>
</evidence>
<dbReference type="PANTHER" id="PTHR36194">
    <property type="entry name" value="S-LAYER-LIKE PROTEIN"/>
    <property type="match status" value="1"/>
</dbReference>
<feature type="chain" id="PRO_5003548622" description="PEGA domain-containing protein" evidence="1">
    <location>
        <begin position="19"/>
        <end position="516"/>
    </location>
</feature>
<protein>
    <recommendedName>
        <fullName evidence="2">PEGA domain-containing protein</fullName>
    </recommendedName>
</protein>
<dbReference type="GeneID" id="98068395"/>
<accession>H1DEU8</accession>
<sequence>MRLLIGIILLSWFSLAEAQQISVKTFRKLENDLSARTENRLDQNGDVCALIKVVVPEQGFYFDGDGNGIVTVERKIGEYWVFIPYGSRYLTVKHDNLGVLRAYAYPERIEKACVYELVLTTGRVHTVVEEAELQSGWLILQSEPSGADVYLDDKLQGTTPFQKKLLLGKYRYRLELPLYHSAAGVVELTEEGRQQLSVPLSPAFGYVTVRTEPETGAEIMVDGEESGLKTNATTARLSSGVHRITVKLDMYQPQVKEVEVKDGDTTVVAFTMQPNFAELSLSAPDSAELYIDGMFVGKGKYRGRLMEGLHDLEARQASHRSDKRQELISAGKSVEMILQPRPIYGKLDVITTPMDAEVWIDNRSYGKTPLTVTDLLISNREVELRKQGYASVRRTVKIEENKLQTLQETLSSGRSVTLQTDREGDILYVDGKRIGVSPQKLELSYGIHTIRAERGEQHTEKELEVTETGGESVVTLGFGLLSGIRWSSSVTPKQKEILSRLVGNMVQVEGGRFQMG</sequence>
<evidence type="ECO:0000313" key="4">
    <source>
        <dbReference type="Proteomes" id="UP000004892"/>
    </source>
</evidence>
<organism evidence="3 4">
    <name type="scientific">Odoribacter laneus YIT 12061</name>
    <dbReference type="NCBI Taxonomy" id="742817"/>
    <lineage>
        <taxon>Bacteria</taxon>
        <taxon>Pseudomonadati</taxon>
        <taxon>Bacteroidota</taxon>
        <taxon>Bacteroidia</taxon>
        <taxon>Bacteroidales</taxon>
        <taxon>Odoribacteraceae</taxon>
        <taxon>Odoribacter</taxon>
    </lineage>
</organism>
<feature type="signal peptide" evidence="1">
    <location>
        <begin position="1"/>
        <end position="18"/>
    </location>
</feature>
<dbReference type="Proteomes" id="UP000004892">
    <property type="component" value="Unassembled WGS sequence"/>
</dbReference>
<feature type="domain" description="PEGA" evidence="2">
    <location>
        <begin position="137"/>
        <end position="202"/>
    </location>
</feature>
<keyword evidence="1" id="KW-0732">Signal</keyword>
<evidence type="ECO:0000259" key="2">
    <source>
        <dbReference type="Pfam" id="PF08308"/>
    </source>
</evidence>
<dbReference type="InterPro" id="IPR013229">
    <property type="entry name" value="PEGA"/>
</dbReference>
<name>H1DEU8_9BACT</name>
<dbReference type="PANTHER" id="PTHR36194:SF1">
    <property type="entry name" value="S-LAYER-LIKE PROTEIN"/>
    <property type="match status" value="1"/>
</dbReference>
<evidence type="ECO:0000313" key="3">
    <source>
        <dbReference type="EMBL" id="EHP49561.1"/>
    </source>
</evidence>
<feature type="domain" description="PEGA" evidence="2">
    <location>
        <begin position="345"/>
        <end position="411"/>
    </location>
</feature>
<feature type="non-terminal residue" evidence="3">
    <location>
        <position position="516"/>
    </location>
</feature>
<dbReference type="STRING" id="742817.HMPREF9449_00784"/>
<dbReference type="RefSeq" id="WP_009135932.1">
    <property type="nucleotide sequence ID" value="NZ_JH594596.1"/>
</dbReference>
<dbReference type="Pfam" id="PF08308">
    <property type="entry name" value="PEGA"/>
    <property type="match status" value="3"/>
</dbReference>
<feature type="domain" description="PEGA" evidence="2">
    <location>
        <begin position="205"/>
        <end position="274"/>
    </location>
</feature>
<dbReference type="AlphaFoldDB" id="H1DEU8"/>
<dbReference type="Gene3D" id="2.60.40.1120">
    <property type="entry name" value="Carboxypeptidase-like, regulatory domain"/>
    <property type="match status" value="1"/>
</dbReference>
<keyword evidence="4" id="KW-1185">Reference proteome</keyword>
<dbReference type="EMBL" id="ADMC01000013">
    <property type="protein sequence ID" value="EHP49561.1"/>
    <property type="molecule type" value="Genomic_DNA"/>
</dbReference>